<name>A0AAN8L9K2_9TELE</name>
<keyword evidence="2" id="KW-1185">Reference proteome</keyword>
<dbReference type="Proteomes" id="UP001356427">
    <property type="component" value="Unassembled WGS sequence"/>
</dbReference>
<sequence length="75" mass="7844">MLMDSSNAPLSSMFNEPHTAGLCLIYLIASRLLRTTHCSSPTMKSGPSLVSILASAPWDWTSPGGGVTAHSDNPG</sequence>
<protein>
    <submittedName>
        <fullName evidence="1">Uncharacterized protein</fullName>
    </submittedName>
</protein>
<reference evidence="1 2" key="1">
    <citation type="submission" date="2021-04" db="EMBL/GenBank/DDBJ databases">
        <authorList>
            <person name="De Guttry C."/>
            <person name="Zahm M."/>
            <person name="Klopp C."/>
            <person name="Cabau C."/>
            <person name="Louis A."/>
            <person name="Berthelot C."/>
            <person name="Parey E."/>
            <person name="Roest Crollius H."/>
            <person name="Montfort J."/>
            <person name="Robinson-Rechavi M."/>
            <person name="Bucao C."/>
            <person name="Bouchez O."/>
            <person name="Gislard M."/>
            <person name="Lluch J."/>
            <person name="Milhes M."/>
            <person name="Lampietro C."/>
            <person name="Lopez Roques C."/>
            <person name="Donnadieu C."/>
            <person name="Braasch I."/>
            <person name="Desvignes T."/>
            <person name="Postlethwait J."/>
            <person name="Bobe J."/>
            <person name="Wedekind C."/>
            <person name="Guiguen Y."/>
        </authorList>
    </citation>
    <scope>NUCLEOTIDE SEQUENCE [LARGE SCALE GENOMIC DNA]</scope>
    <source>
        <strain evidence="1">Cs_M1</strain>
        <tissue evidence="1">Blood</tissue>
    </source>
</reference>
<evidence type="ECO:0000313" key="2">
    <source>
        <dbReference type="Proteomes" id="UP001356427"/>
    </source>
</evidence>
<proteinExistence type="predicted"/>
<organism evidence="1 2">
    <name type="scientific">Coregonus suidteri</name>
    <dbReference type="NCBI Taxonomy" id="861788"/>
    <lineage>
        <taxon>Eukaryota</taxon>
        <taxon>Metazoa</taxon>
        <taxon>Chordata</taxon>
        <taxon>Craniata</taxon>
        <taxon>Vertebrata</taxon>
        <taxon>Euteleostomi</taxon>
        <taxon>Actinopterygii</taxon>
        <taxon>Neopterygii</taxon>
        <taxon>Teleostei</taxon>
        <taxon>Protacanthopterygii</taxon>
        <taxon>Salmoniformes</taxon>
        <taxon>Salmonidae</taxon>
        <taxon>Coregoninae</taxon>
        <taxon>Coregonus</taxon>
    </lineage>
</organism>
<comment type="caution">
    <text evidence="1">The sequence shown here is derived from an EMBL/GenBank/DDBJ whole genome shotgun (WGS) entry which is preliminary data.</text>
</comment>
<dbReference type="AlphaFoldDB" id="A0AAN8L9K2"/>
<gene>
    <name evidence="1" type="ORF">J4Q44_G00253700</name>
</gene>
<evidence type="ECO:0000313" key="1">
    <source>
        <dbReference type="EMBL" id="KAK6304784.1"/>
    </source>
</evidence>
<accession>A0AAN8L9K2</accession>
<dbReference type="EMBL" id="JAGTTL010000023">
    <property type="protein sequence ID" value="KAK6304784.1"/>
    <property type="molecule type" value="Genomic_DNA"/>
</dbReference>